<keyword evidence="3 9" id="KW-0732">Signal</keyword>
<dbReference type="PIRSF" id="PIRSF001093">
    <property type="entry name" value="B-hxosamndse_ab_euk"/>
    <property type="match status" value="1"/>
</dbReference>
<feature type="signal peptide" evidence="9">
    <location>
        <begin position="1"/>
        <end position="20"/>
    </location>
</feature>
<keyword evidence="13" id="KW-1185">Reference proteome</keyword>
<reference evidence="12 13" key="1">
    <citation type="journal article" date="2018" name="New Phytol.">
        <title>Phylogenomics of Endogonaceae and evolution of mycorrhizas within Mucoromycota.</title>
        <authorList>
            <person name="Chang Y."/>
            <person name="Desiro A."/>
            <person name="Na H."/>
            <person name="Sandor L."/>
            <person name="Lipzen A."/>
            <person name="Clum A."/>
            <person name="Barry K."/>
            <person name="Grigoriev I.V."/>
            <person name="Martin F.M."/>
            <person name="Stajich J.E."/>
            <person name="Smith M.E."/>
            <person name="Bonito G."/>
            <person name="Spatafora J.W."/>
        </authorList>
    </citation>
    <scope>NUCLEOTIDE SEQUENCE [LARGE SCALE GENOMIC DNA]</scope>
    <source>
        <strain evidence="12 13">AD002</strain>
    </source>
</reference>
<gene>
    <name evidence="12" type="ORF">BC938DRAFT_473998</name>
</gene>
<protein>
    <recommendedName>
        <fullName evidence="7">Beta-hexosaminidase</fullName>
        <ecNumber evidence="7">3.2.1.52</ecNumber>
    </recommendedName>
</protein>
<dbReference type="InterPro" id="IPR029019">
    <property type="entry name" value="HEX_eukaryotic_N"/>
</dbReference>
<keyword evidence="6 7" id="KW-0326">Glycosidase</keyword>
<dbReference type="PANTHER" id="PTHR22600">
    <property type="entry name" value="BETA-HEXOSAMINIDASE"/>
    <property type="match status" value="1"/>
</dbReference>
<evidence type="ECO:0000313" key="12">
    <source>
        <dbReference type="EMBL" id="RUS24175.1"/>
    </source>
</evidence>
<feature type="chain" id="PRO_5019135396" description="Beta-hexosaminidase" evidence="9">
    <location>
        <begin position="21"/>
        <end position="602"/>
    </location>
</feature>
<comment type="caution">
    <text evidence="12">The sequence shown here is derived from an EMBL/GenBank/DDBJ whole genome shotgun (WGS) entry which is preliminary data.</text>
</comment>
<evidence type="ECO:0000256" key="4">
    <source>
        <dbReference type="ARBA" id="ARBA00022801"/>
    </source>
</evidence>
<dbReference type="EC" id="3.2.1.52" evidence="7"/>
<proteinExistence type="inferred from homology"/>
<feature type="active site" description="Proton donor" evidence="8">
    <location>
        <position position="339"/>
    </location>
</feature>
<evidence type="ECO:0000256" key="8">
    <source>
        <dbReference type="PIRSR" id="PIRSR001093-1"/>
    </source>
</evidence>
<evidence type="ECO:0000259" key="11">
    <source>
        <dbReference type="Pfam" id="PF14845"/>
    </source>
</evidence>
<dbReference type="SUPFAM" id="SSF51445">
    <property type="entry name" value="(Trans)glycosidases"/>
    <property type="match status" value="1"/>
</dbReference>
<dbReference type="EMBL" id="RBNJ01016980">
    <property type="protein sequence ID" value="RUS24175.1"/>
    <property type="molecule type" value="Genomic_DNA"/>
</dbReference>
<accession>A0A433Q2Z4</accession>
<keyword evidence="4 7" id="KW-0378">Hydrolase</keyword>
<keyword evidence="5" id="KW-0325">Glycoprotein</keyword>
<sequence>MKLSLITAAIAVLVVVPANAEVYLWPKPQSVTWGNGQLEIPKTFKIHGPNISELQSAITRYTKLIWHEKWTPVQEPLEKSPKADDGKPKKPLHSLTVTVADPHAKLALGVDESYSLNIPANANAGSIQAKTVWGALRALETFSQLVQGHVDKKGLFVARAPVTIEDAPVYSHRGLMLDTSRNYYPVEDILRTIDAMAYNKLNVFHWHITDSHSFPILLETIPELAQKGAYVLHGKKLVYTKKDVNLIVNYAHDRGVRVVPEIDMPAHTGSWAAAYKDITTCTERFYLDPSGSWKNRYANEAGSGQLNPILPRTYEIVKKVIDEVTSLFPDSFYHVGGDEPLLKCWTDSPSVVEYQDKHKIGSDGLLNMFLQKVFGFVHAQKKTPIIWEDAVTTSNLSFSKDTILQIWTNTPEKAVKAGYKVIASNYNFWYLDCGHGGWNGNNTSYDQQEAPVTPPAIQKLLDQHSDWANSWAPSNWGGAGGDWCTPFKSWQRVYSYDLAYGLSKEEATNVLGGEVCLWSEQSDETTLDTKLWPRSSAAAEILWSGRYDADGVKRDIGDAMPRIFDWRYRLLARGIRAEPVQPLWCGQHRHMCDISYPAAFAK</sequence>
<dbReference type="PANTHER" id="PTHR22600:SF26">
    <property type="entry name" value="BETA-N-ACETYLHEXOSAMINIDASE"/>
    <property type="match status" value="1"/>
</dbReference>
<evidence type="ECO:0000256" key="9">
    <source>
        <dbReference type="SAM" id="SignalP"/>
    </source>
</evidence>
<dbReference type="GO" id="GO:0030203">
    <property type="term" value="P:glycosaminoglycan metabolic process"/>
    <property type="evidence" value="ECO:0007669"/>
    <property type="project" value="TreeGrafter"/>
</dbReference>
<feature type="domain" description="Beta-hexosaminidase eukaryotic type N-terminal" evidence="11">
    <location>
        <begin position="24"/>
        <end position="145"/>
    </location>
</feature>
<comment type="similarity">
    <text evidence="2 7">Belongs to the glycosyl hydrolase 20 family.</text>
</comment>
<dbReference type="GO" id="GO:0004563">
    <property type="term" value="F:beta-N-acetylhexosaminidase activity"/>
    <property type="evidence" value="ECO:0007669"/>
    <property type="project" value="UniProtKB-EC"/>
</dbReference>
<evidence type="ECO:0000256" key="2">
    <source>
        <dbReference type="ARBA" id="ARBA00006285"/>
    </source>
</evidence>
<evidence type="ECO:0000313" key="13">
    <source>
        <dbReference type="Proteomes" id="UP000274822"/>
    </source>
</evidence>
<dbReference type="InterPro" id="IPR025705">
    <property type="entry name" value="Beta_hexosaminidase_sua/sub"/>
</dbReference>
<dbReference type="GO" id="GO:0005975">
    <property type="term" value="P:carbohydrate metabolic process"/>
    <property type="evidence" value="ECO:0007669"/>
    <property type="project" value="InterPro"/>
</dbReference>
<dbReference type="InterPro" id="IPR017853">
    <property type="entry name" value="GH"/>
</dbReference>
<dbReference type="CDD" id="cd06562">
    <property type="entry name" value="GH20_HexA_HexB-like"/>
    <property type="match status" value="1"/>
</dbReference>
<dbReference type="AlphaFoldDB" id="A0A433Q2Z4"/>
<organism evidence="12 13">
    <name type="scientific">Jimgerdemannia flammicorona</name>
    <dbReference type="NCBI Taxonomy" id="994334"/>
    <lineage>
        <taxon>Eukaryota</taxon>
        <taxon>Fungi</taxon>
        <taxon>Fungi incertae sedis</taxon>
        <taxon>Mucoromycota</taxon>
        <taxon>Mucoromycotina</taxon>
        <taxon>Endogonomycetes</taxon>
        <taxon>Endogonales</taxon>
        <taxon>Endogonaceae</taxon>
        <taxon>Jimgerdemannia</taxon>
    </lineage>
</organism>
<evidence type="ECO:0000256" key="7">
    <source>
        <dbReference type="PIRNR" id="PIRNR001093"/>
    </source>
</evidence>
<dbReference type="Gene3D" id="3.20.20.80">
    <property type="entry name" value="Glycosidases"/>
    <property type="match status" value="1"/>
</dbReference>
<evidence type="ECO:0000256" key="5">
    <source>
        <dbReference type="ARBA" id="ARBA00023180"/>
    </source>
</evidence>
<dbReference type="Proteomes" id="UP000274822">
    <property type="component" value="Unassembled WGS sequence"/>
</dbReference>
<dbReference type="GO" id="GO:0016020">
    <property type="term" value="C:membrane"/>
    <property type="evidence" value="ECO:0007669"/>
    <property type="project" value="TreeGrafter"/>
</dbReference>
<evidence type="ECO:0000256" key="6">
    <source>
        <dbReference type="ARBA" id="ARBA00023295"/>
    </source>
</evidence>
<comment type="catalytic activity">
    <reaction evidence="1 7">
        <text>Hydrolysis of terminal non-reducing N-acetyl-D-hexosamine residues in N-acetyl-beta-D-hexosaminides.</text>
        <dbReference type="EC" id="3.2.1.52"/>
    </reaction>
</comment>
<feature type="domain" description="Glycoside hydrolase family 20 catalytic" evidence="10">
    <location>
        <begin position="170"/>
        <end position="545"/>
    </location>
</feature>
<dbReference type="Gene3D" id="3.30.379.10">
    <property type="entry name" value="Chitobiase/beta-hexosaminidase domain 2-like"/>
    <property type="match status" value="1"/>
</dbReference>
<evidence type="ECO:0000256" key="3">
    <source>
        <dbReference type="ARBA" id="ARBA00022729"/>
    </source>
</evidence>
<dbReference type="Pfam" id="PF14845">
    <property type="entry name" value="Glycohydro_20b2"/>
    <property type="match status" value="1"/>
</dbReference>
<dbReference type="SUPFAM" id="SSF55545">
    <property type="entry name" value="beta-N-acetylhexosaminidase-like domain"/>
    <property type="match status" value="1"/>
</dbReference>
<name>A0A433Q2Z4_9FUNG</name>
<dbReference type="InterPro" id="IPR015883">
    <property type="entry name" value="Glyco_hydro_20_cat"/>
</dbReference>
<dbReference type="Pfam" id="PF00728">
    <property type="entry name" value="Glyco_hydro_20"/>
    <property type="match status" value="1"/>
</dbReference>
<evidence type="ECO:0000256" key="1">
    <source>
        <dbReference type="ARBA" id="ARBA00001231"/>
    </source>
</evidence>
<dbReference type="InterPro" id="IPR029018">
    <property type="entry name" value="Hex-like_dom2"/>
</dbReference>
<evidence type="ECO:0000259" key="10">
    <source>
        <dbReference type="Pfam" id="PF00728"/>
    </source>
</evidence>
<dbReference type="PRINTS" id="PR00738">
    <property type="entry name" value="GLHYDRLASE20"/>
</dbReference>